<evidence type="ECO:0000313" key="2">
    <source>
        <dbReference type="Proteomes" id="UP000031057"/>
    </source>
</evidence>
<dbReference type="Proteomes" id="UP000031057">
    <property type="component" value="Unassembled WGS sequence"/>
</dbReference>
<accession>A0A0B1ZDK6</accession>
<evidence type="ECO:0008006" key="3">
    <source>
        <dbReference type="Google" id="ProtNLM"/>
    </source>
</evidence>
<dbReference type="STRING" id="1348853.LK12_22440"/>
<dbReference type="AlphaFoldDB" id="A0A0B1ZDK6"/>
<dbReference type="Gene3D" id="3.10.180.10">
    <property type="entry name" value="2,3-Dihydroxybiphenyl 1,2-Dioxygenase, domain 1"/>
    <property type="match status" value="1"/>
</dbReference>
<protein>
    <recommendedName>
        <fullName evidence="3">VOC domain-containing protein</fullName>
    </recommendedName>
</protein>
<organism evidence="1 2">
    <name type="scientific">Novosphingobium malaysiense</name>
    <dbReference type="NCBI Taxonomy" id="1348853"/>
    <lineage>
        <taxon>Bacteria</taxon>
        <taxon>Pseudomonadati</taxon>
        <taxon>Pseudomonadota</taxon>
        <taxon>Alphaproteobacteria</taxon>
        <taxon>Sphingomonadales</taxon>
        <taxon>Sphingomonadaceae</taxon>
        <taxon>Novosphingobium</taxon>
    </lineage>
</organism>
<dbReference type="EMBL" id="JTDI01000009">
    <property type="protein sequence ID" value="KHK89094.1"/>
    <property type="molecule type" value="Genomic_DNA"/>
</dbReference>
<proteinExistence type="predicted"/>
<dbReference type="OrthoDB" id="7502352at2"/>
<dbReference type="InterPro" id="IPR029068">
    <property type="entry name" value="Glyas_Bleomycin-R_OHBP_Dase"/>
</dbReference>
<evidence type="ECO:0000313" key="1">
    <source>
        <dbReference type="EMBL" id="KHK89094.1"/>
    </source>
</evidence>
<dbReference type="RefSeq" id="WP_039290094.1">
    <property type="nucleotide sequence ID" value="NZ_JTDI01000009.1"/>
</dbReference>
<keyword evidence="2" id="KW-1185">Reference proteome</keyword>
<sequence length="159" mass="17660">MAVPQLRNVFQICYATNDIDRAAVILQEQFGCGEMLFMRDLPDSLTQIALSYCGDTNFELVQPHNPSGDFYSDWISGAQDFVLRLHHYGMLVDSREDMAAIRAAHVARGHGIPLEASMPGNLDALYADVTGTLGHYLEYIYLEEGGRQMFAAVPGSPMR</sequence>
<gene>
    <name evidence="1" type="ORF">LK12_22440</name>
</gene>
<dbReference type="SUPFAM" id="SSF54593">
    <property type="entry name" value="Glyoxalase/Bleomycin resistance protein/Dihydroxybiphenyl dioxygenase"/>
    <property type="match status" value="1"/>
</dbReference>
<reference evidence="1 2" key="1">
    <citation type="submission" date="2014-10" db="EMBL/GenBank/DDBJ databases">
        <title>Genome sequence of Novosphingobium malaysiense MUSC 273(T).</title>
        <authorList>
            <person name="Lee L.-H."/>
        </authorList>
    </citation>
    <scope>NUCLEOTIDE SEQUENCE [LARGE SCALE GENOMIC DNA]</scope>
    <source>
        <strain evidence="1 2">MUSC 273</strain>
    </source>
</reference>
<name>A0A0B1ZDK6_9SPHN</name>
<comment type="caution">
    <text evidence="1">The sequence shown here is derived from an EMBL/GenBank/DDBJ whole genome shotgun (WGS) entry which is preliminary data.</text>
</comment>